<dbReference type="InterPro" id="IPR050368">
    <property type="entry name" value="ClC-type_chloride_channel"/>
</dbReference>
<keyword evidence="4" id="KW-0407">Ion channel</keyword>
<proteinExistence type="predicted"/>
<keyword evidence="5" id="KW-1133">Transmembrane helix</keyword>
<dbReference type="PANTHER" id="PTHR43427">
    <property type="entry name" value="CHLORIDE CHANNEL PROTEIN CLC-E"/>
    <property type="match status" value="1"/>
</dbReference>
<keyword evidence="3" id="KW-0868">Chloride</keyword>
<dbReference type="PANTHER" id="PTHR43427:SF6">
    <property type="entry name" value="CHLORIDE CHANNEL PROTEIN CLC-E"/>
    <property type="match status" value="1"/>
</dbReference>
<evidence type="ECO:0000256" key="3">
    <source>
        <dbReference type="ARBA" id="ARBA00023214"/>
    </source>
</evidence>
<comment type="caution">
    <text evidence="6">The sequence shown here is derived from an EMBL/GenBank/DDBJ whole genome shotgun (WGS) entry which is preliminary data.</text>
</comment>
<dbReference type="EMBL" id="JANJYI010000006">
    <property type="protein sequence ID" value="KAK2644771.1"/>
    <property type="molecule type" value="Genomic_DNA"/>
</dbReference>
<dbReference type="GO" id="GO:0034220">
    <property type="term" value="P:monoatomic ion transmembrane transport"/>
    <property type="evidence" value="ECO:0007669"/>
    <property type="project" value="UniProtKB-KW"/>
</dbReference>
<keyword evidence="5" id="KW-0812">Transmembrane</keyword>
<evidence type="ECO:0000313" key="6">
    <source>
        <dbReference type="EMBL" id="KAK2644771.1"/>
    </source>
</evidence>
<evidence type="ECO:0000256" key="5">
    <source>
        <dbReference type="SAM" id="Phobius"/>
    </source>
</evidence>
<evidence type="ECO:0000256" key="2">
    <source>
        <dbReference type="ARBA" id="ARBA00023065"/>
    </source>
</evidence>
<accession>A0AAD9TYX2</accession>
<protein>
    <submittedName>
        <fullName evidence="6">Uncharacterized protein</fullName>
    </submittedName>
</protein>
<evidence type="ECO:0000256" key="4">
    <source>
        <dbReference type="ARBA" id="ARBA00023303"/>
    </source>
</evidence>
<gene>
    <name evidence="6" type="ORF">Ddye_019966</name>
</gene>
<feature type="transmembrane region" description="Helical" evidence="5">
    <location>
        <begin position="28"/>
        <end position="51"/>
    </location>
</feature>
<dbReference type="AlphaFoldDB" id="A0AAD9TYX2"/>
<keyword evidence="1" id="KW-0813">Transport</keyword>
<sequence>MKGIGLVIFNSRVHEIRNQSLTSWMRVFLVPACGGLVVSILNGLELLLIILTSFNSLKAVLQPLSKAAVACITLCTHSNSLRPEGPSVEIGNP</sequence>
<evidence type="ECO:0000256" key="1">
    <source>
        <dbReference type="ARBA" id="ARBA00022448"/>
    </source>
</evidence>
<keyword evidence="7" id="KW-1185">Reference proteome</keyword>
<keyword evidence="2" id="KW-0406">Ion transport</keyword>
<keyword evidence="5" id="KW-0472">Membrane</keyword>
<dbReference type="Proteomes" id="UP001280121">
    <property type="component" value="Unassembled WGS sequence"/>
</dbReference>
<evidence type="ECO:0000313" key="7">
    <source>
        <dbReference type="Proteomes" id="UP001280121"/>
    </source>
</evidence>
<dbReference type="GO" id="GO:0009535">
    <property type="term" value="C:chloroplast thylakoid membrane"/>
    <property type="evidence" value="ECO:0007669"/>
    <property type="project" value="TreeGrafter"/>
</dbReference>
<organism evidence="6 7">
    <name type="scientific">Dipteronia dyeriana</name>
    <dbReference type="NCBI Taxonomy" id="168575"/>
    <lineage>
        <taxon>Eukaryota</taxon>
        <taxon>Viridiplantae</taxon>
        <taxon>Streptophyta</taxon>
        <taxon>Embryophyta</taxon>
        <taxon>Tracheophyta</taxon>
        <taxon>Spermatophyta</taxon>
        <taxon>Magnoliopsida</taxon>
        <taxon>eudicotyledons</taxon>
        <taxon>Gunneridae</taxon>
        <taxon>Pentapetalae</taxon>
        <taxon>rosids</taxon>
        <taxon>malvids</taxon>
        <taxon>Sapindales</taxon>
        <taxon>Sapindaceae</taxon>
        <taxon>Hippocastanoideae</taxon>
        <taxon>Acereae</taxon>
        <taxon>Dipteronia</taxon>
    </lineage>
</organism>
<reference evidence="6" key="1">
    <citation type="journal article" date="2023" name="Plant J.">
        <title>Genome sequences and population genomics provide insights into the demographic history, inbreeding, and mutation load of two 'living fossil' tree species of Dipteronia.</title>
        <authorList>
            <person name="Feng Y."/>
            <person name="Comes H.P."/>
            <person name="Chen J."/>
            <person name="Zhu S."/>
            <person name="Lu R."/>
            <person name="Zhang X."/>
            <person name="Li P."/>
            <person name="Qiu J."/>
            <person name="Olsen K.M."/>
            <person name="Qiu Y."/>
        </authorList>
    </citation>
    <scope>NUCLEOTIDE SEQUENCE</scope>
    <source>
        <strain evidence="6">KIB01</strain>
    </source>
</reference>
<name>A0AAD9TYX2_9ROSI</name>